<sequence>MDAGLKEKLVRLGLSEDQILKLDVEGVQSEEDLGLLNAHDIKQATGCNLLLAAKIVRAGAPSVPVLDPIEVAPDAEIPEGTKPSPAQVNTFAASMGMDPNMLSIFMVAGMANNAGVGMDLSGMIPVPQIVAGYNPKIRNMFLMIMDQVENRLGVPIVVIDSDGGINRDLTVEYIMGLEEGRDPAENNVYFDSAGMPYQVIQVGVDAQSIYDADPLDSTRALQKNGMGTGRINWINVSDAVRQTAYYAVTRTHEIDPKNDAHLAWLRDHIKPSSNHLVFSGQAPNAISEFNEGRRTGSLPTLRVMLTRGPRRVELMPRRRRVNPRDPRDLAGIGKEEL</sequence>
<dbReference type="Proteomes" id="UP000177480">
    <property type="component" value="Unassembled WGS sequence"/>
</dbReference>
<dbReference type="EMBL" id="MHNK01000002">
    <property type="protein sequence ID" value="OGZ44451.1"/>
    <property type="molecule type" value="Genomic_DNA"/>
</dbReference>
<evidence type="ECO:0000313" key="2">
    <source>
        <dbReference type="EMBL" id="OGZ44451.1"/>
    </source>
</evidence>
<proteinExistence type="predicted"/>
<reference evidence="2 3" key="1">
    <citation type="journal article" date="2016" name="Nat. Commun.">
        <title>Thousands of microbial genomes shed light on interconnected biogeochemical processes in an aquifer system.</title>
        <authorList>
            <person name="Anantharaman K."/>
            <person name="Brown C.T."/>
            <person name="Hug L.A."/>
            <person name="Sharon I."/>
            <person name="Castelle C.J."/>
            <person name="Probst A.J."/>
            <person name="Thomas B.C."/>
            <person name="Singh A."/>
            <person name="Wilkins M.J."/>
            <person name="Karaoz U."/>
            <person name="Brodie E.L."/>
            <person name="Williams K.H."/>
            <person name="Hubbard S.S."/>
            <person name="Banfield J.F."/>
        </authorList>
    </citation>
    <scope>NUCLEOTIDE SEQUENCE [LARGE SCALE GENOMIC DNA]</scope>
</reference>
<evidence type="ECO:0000313" key="3">
    <source>
        <dbReference type="Proteomes" id="UP000177480"/>
    </source>
</evidence>
<protein>
    <submittedName>
        <fullName evidence="2">Uncharacterized protein</fullName>
    </submittedName>
</protein>
<comment type="caution">
    <text evidence="2">The sequence shown here is derived from an EMBL/GenBank/DDBJ whole genome shotgun (WGS) entry which is preliminary data.</text>
</comment>
<dbReference type="STRING" id="1802114.A2719_04960"/>
<evidence type="ECO:0000256" key="1">
    <source>
        <dbReference type="SAM" id="MobiDB-lite"/>
    </source>
</evidence>
<dbReference type="AlphaFoldDB" id="A0A1G2G3F9"/>
<accession>A0A1G2G3F9</accession>
<feature type="region of interest" description="Disordered" evidence="1">
    <location>
        <begin position="317"/>
        <end position="337"/>
    </location>
</feature>
<gene>
    <name evidence="2" type="ORF">A2719_04960</name>
</gene>
<name>A0A1G2G3F9_9BACT</name>
<organism evidence="2 3">
    <name type="scientific">Candidatus Ryanbacteria bacterium RIFCSPHIGHO2_01_FULL_45_22</name>
    <dbReference type="NCBI Taxonomy" id="1802114"/>
    <lineage>
        <taxon>Bacteria</taxon>
        <taxon>Candidatus Ryaniibacteriota</taxon>
    </lineage>
</organism>